<organism evidence="1">
    <name type="scientific">marine metagenome</name>
    <dbReference type="NCBI Taxonomy" id="408172"/>
    <lineage>
        <taxon>unclassified sequences</taxon>
        <taxon>metagenomes</taxon>
        <taxon>ecological metagenomes</taxon>
    </lineage>
</organism>
<gene>
    <name evidence="1" type="ORF">METZ01_LOCUS150516</name>
</gene>
<accession>A0A382A981</accession>
<evidence type="ECO:0008006" key="2">
    <source>
        <dbReference type="Google" id="ProtNLM"/>
    </source>
</evidence>
<name>A0A382A981_9ZZZZ</name>
<proteinExistence type="predicted"/>
<reference evidence="1" key="1">
    <citation type="submission" date="2018-05" db="EMBL/GenBank/DDBJ databases">
        <authorList>
            <person name="Lanie J.A."/>
            <person name="Ng W.-L."/>
            <person name="Kazmierczak K.M."/>
            <person name="Andrzejewski T.M."/>
            <person name="Davidsen T.M."/>
            <person name="Wayne K.J."/>
            <person name="Tettelin H."/>
            <person name="Glass J.I."/>
            <person name="Rusch D."/>
            <person name="Podicherti R."/>
            <person name="Tsui H.-C.T."/>
            <person name="Winkler M.E."/>
        </authorList>
    </citation>
    <scope>NUCLEOTIDE SEQUENCE</scope>
</reference>
<dbReference type="AlphaFoldDB" id="A0A382A981"/>
<protein>
    <recommendedName>
        <fullName evidence="2">HemN C-terminal domain-containing protein</fullName>
    </recommendedName>
</protein>
<dbReference type="InterPro" id="IPR058240">
    <property type="entry name" value="rSAM_sf"/>
</dbReference>
<evidence type="ECO:0000313" key="1">
    <source>
        <dbReference type="EMBL" id="SVA97662.1"/>
    </source>
</evidence>
<dbReference type="SUPFAM" id="SSF102114">
    <property type="entry name" value="Radical SAM enzymes"/>
    <property type="match status" value="1"/>
</dbReference>
<sequence>MAATNSGRLSVYRGFQISSDDETRRRVIEHLMCFSRADLHSALASTQNTPETYFADELRALEGMMDDGLVSIDDSNVIEVSPSGRFLIRSICRVFDVYATPANEARYSWLI</sequence>
<dbReference type="Gene3D" id="1.10.10.920">
    <property type="match status" value="1"/>
</dbReference>
<dbReference type="EMBL" id="UINC01024298">
    <property type="protein sequence ID" value="SVA97662.1"/>
    <property type="molecule type" value="Genomic_DNA"/>
</dbReference>